<dbReference type="PANTHER" id="PTHR31357">
    <property type="entry name" value="SERPENTINE RECEPTOR CLASS ALPHA-10"/>
    <property type="match status" value="1"/>
</dbReference>
<gene>
    <name evidence="7 9" type="primary">sra-38</name>
    <name evidence="7" type="ORF">CELE_T21H8.3</name>
    <name evidence="9" type="ORF">T21H8.3</name>
</gene>
<evidence type="ECO:0000256" key="2">
    <source>
        <dbReference type="ARBA" id="ARBA00006860"/>
    </source>
</evidence>
<dbReference type="Pfam" id="PF10292">
    <property type="entry name" value="7TM_GPCR_Srab"/>
    <property type="match status" value="1"/>
</dbReference>
<dbReference type="FunCoup" id="Q94073">
    <property type="interactions" value="1"/>
</dbReference>
<dbReference type="EMBL" id="BX284606">
    <property type="protein sequence ID" value="CAB01769.1"/>
    <property type="molecule type" value="Genomic_DNA"/>
</dbReference>
<dbReference type="GO" id="GO:0004984">
    <property type="term" value="F:olfactory receptor activity"/>
    <property type="evidence" value="ECO:0000318"/>
    <property type="project" value="GO_Central"/>
</dbReference>
<protein>
    <submittedName>
        <fullName evidence="7">Serpentine Receptor, class A (Alpha)</fullName>
    </submittedName>
</protein>
<dbReference type="OMA" id="PHMPLMF"/>
<evidence type="ECO:0000256" key="5">
    <source>
        <dbReference type="ARBA" id="ARBA00023136"/>
    </source>
</evidence>
<name>Q94073_CAEEL</name>
<feature type="transmembrane region" description="Helical" evidence="6">
    <location>
        <begin position="15"/>
        <end position="38"/>
    </location>
</feature>
<comment type="similarity">
    <text evidence="2">Belongs to the nematode receptor-like protein srb family.</text>
</comment>
<dbReference type="PaxDb" id="6239-T21H8.3"/>
<keyword evidence="4 6" id="KW-1133">Transmembrane helix</keyword>
<dbReference type="KEGG" id="cel:CELE_T21H8.3"/>
<evidence type="ECO:0000313" key="8">
    <source>
        <dbReference type="Proteomes" id="UP000001940"/>
    </source>
</evidence>
<evidence type="ECO:0000256" key="6">
    <source>
        <dbReference type="SAM" id="Phobius"/>
    </source>
</evidence>
<comment type="subcellular location">
    <subcellularLocation>
        <location evidence="1">Membrane</location>
        <topology evidence="1">Multi-pass membrane protein</topology>
    </subcellularLocation>
</comment>
<dbReference type="UCSC" id="T21H8.3">
    <property type="organism name" value="c. elegans"/>
</dbReference>
<dbReference type="InterPro" id="IPR002184">
    <property type="entry name" value="7TM_GPCR_serpentine_rcpt_Srb"/>
</dbReference>
<accession>Q94073</accession>
<dbReference type="GeneID" id="188707"/>
<feature type="transmembrane region" description="Helical" evidence="6">
    <location>
        <begin position="99"/>
        <end position="119"/>
    </location>
</feature>
<dbReference type="GO" id="GO:0016020">
    <property type="term" value="C:membrane"/>
    <property type="evidence" value="ECO:0007669"/>
    <property type="project" value="UniProtKB-SubCell"/>
</dbReference>
<feature type="transmembrane region" description="Helical" evidence="6">
    <location>
        <begin position="238"/>
        <end position="258"/>
    </location>
</feature>
<dbReference type="AlphaFoldDB" id="Q94073"/>
<keyword evidence="3 6" id="KW-0812">Transmembrane</keyword>
<feature type="transmembrane region" description="Helical" evidence="6">
    <location>
        <begin position="183"/>
        <end position="205"/>
    </location>
</feature>
<dbReference type="PRINTS" id="PR00699">
    <property type="entry name" value="TMPROTEINSRB"/>
</dbReference>
<dbReference type="CTD" id="188707"/>
<dbReference type="PhylomeDB" id="Q94073"/>
<evidence type="ECO:0000313" key="9">
    <source>
        <dbReference type="WormBase" id="T21H8.3"/>
    </source>
</evidence>
<dbReference type="PIR" id="T25086">
    <property type="entry name" value="T25086"/>
</dbReference>
<dbReference type="InParanoid" id="Q94073"/>
<evidence type="ECO:0000256" key="4">
    <source>
        <dbReference type="ARBA" id="ARBA00022989"/>
    </source>
</evidence>
<dbReference type="InterPro" id="IPR019408">
    <property type="entry name" value="7TM_GPCR_serpentine_rcpt_Srab"/>
</dbReference>
<keyword evidence="7" id="KW-0675">Receptor</keyword>
<sequence length="364" mass="41678">MNGCESNGLLYHHPVYTFAIFIQGLSSFLAFPMMFFVFKKYGHKVYYHSNLLFLVALNAASCLILAGLTAWSATNFFVQLIIKPSPCDMLMRTEFCSKIRASFLFAFLLVSTSHAGILIERSCATIFVKSYEKQGKALGAILAILAVTVSALTIYVVIYNEDKEEFITTCLTFSASKSIGNQIYAMFFAQLILDALVSIVHLCLYNYNKRTTGNNSVSLSEQFQRNENMKTLKQVTPLMILSNVTIGVYIFVISVFRLSKNYLPVNWYEIIAALLFIMPHMPLMFSSLLFFEFCRDERRLVAVRRKIVADQENAQTDQLNMLIENWETKFESRENDSRVVREHTASSKLCRFFNKRQRTIAAIY</sequence>
<feature type="transmembrane region" description="Helical" evidence="6">
    <location>
        <begin position="270"/>
        <end position="291"/>
    </location>
</feature>
<dbReference type="Proteomes" id="UP000001940">
    <property type="component" value="Chromosome X"/>
</dbReference>
<dbReference type="eggNOG" id="ENOG502T068">
    <property type="taxonomic scope" value="Eukaryota"/>
</dbReference>
<keyword evidence="8" id="KW-1185">Reference proteome</keyword>
<dbReference type="AGR" id="WB:WBGene00005064"/>
<feature type="transmembrane region" description="Helical" evidence="6">
    <location>
        <begin position="50"/>
        <end position="71"/>
    </location>
</feature>
<dbReference type="OrthoDB" id="5799305at2759"/>
<dbReference type="InterPro" id="IPR051080">
    <property type="entry name" value="Nematode_rcpt-like_serp_alpha"/>
</dbReference>
<evidence type="ECO:0000313" key="7">
    <source>
        <dbReference type="EMBL" id="CAB01769.1"/>
    </source>
</evidence>
<feature type="transmembrane region" description="Helical" evidence="6">
    <location>
        <begin position="140"/>
        <end position="158"/>
    </location>
</feature>
<dbReference type="HOGENOM" id="CLU_062304_0_0_1"/>
<proteinExistence type="inferred from homology"/>
<dbReference type="GO" id="GO:0050907">
    <property type="term" value="P:detection of chemical stimulus involved in sensory perception"/>
    <property type="evidence" value="ECO:0000318"/>
    <property type="project" value="GO_Central"/>
</dbReference>
<reference evidence="7 8" key="1">
    <citation type="journal article" date="1998" name="Science">
        <title>Genome sequence of the nematode C. elegans: a platform for investigating biology.</title>
        <authorList>
            <consortium name="The C. elegans sequencing consortium"/>
            <person name="Sulson J.E."/>
            <person name="Waterston R."/>
        </authorList>
    </citation>
    <scope>NUCLEOTIDE SEQUENCE [LARGE SCALE GENOMIC DNA]</scope>
    <source>
        <strain evidence="7 8">Bristol N2</strain>
    </source>
</reference>
<dbReference type="WormBase" id="T21H8.3">
    <property type="protein sequence ID" value="CE03692"/>
    <property type="gene ID" value="WBGene00005064"/>
    <property type="gene designation" value="sra-38"/>
</dbReference>
<evidence type="ECO:0000256" key="1">
    <source>
        <dbReference type="ARBA" id="ARBA00004141"/>
    </source>
</evidence>
<dbReference type="PANTHER" id="PTHR31357:SF16">
    <property type="entry name" value="G_PROTEIN_RECEP_F1_2 DOMAIN-CONTAINING PROTEIN-RELATED"/>
    <property type="match status" value="1"/>
</dbReference>
<dbReference type="RefSeq" id="NP_510314.1">
    <property type="nucleotide sequence ID" value="NM_077913.3"/>
</dbReference>
<organism evidence="7 8">
    <name type="scientific">Caenorhabditis elegans</name>
    <dbReference type="NCBI Taxonomy" id="6239"/>
    <lineage>
        <taxon>Eukaryota</taxon>
        <taxon>Metazoa</taxon>
        <taxon>Ecdysozoa</taxon>
        <taxon>Nematoda</taxon>
        <taxon>Chromadorea</taxon>
        <taxon>Rhabditida</taxon>
        <taxon>Rhabditina</taxon>
        <taxon>Rhabditomorpha</taxon>
        <taxon>Rhabditoidea</taxon>
        <taxon>Rhabditidae</taxon>
        <taxon>Peloderinae</taxon>
        <taxon>Caenorhabditis</taxon>
    </lineage>
</organism>
<evidence type="ECO:0000256" key="3">
    <source>
        <dbReference type="ARBA" id="ARBA00022692"/>
    </source>
</evidence>
<keyword evidence="5 6" id="KW-0472">Membrane</keyword>